<keyword evidence="5" id="KW-1185">Reference proteome</keyword>
<dbReference type="CDD" id="cd16936">
    <property type="entry name" value="HATPase_RsbW-like"/>
    <property type="match status" value="1"/>
</dbReference>
<keyword evidence="1" id="KW-0808">Transferase</keyword>
<dbReference type="InterPro" id="IPR036890">
    <property type="entry name" value="HATPase_C_sf"/>
</dbReference>
<keyword evidence="1" id="KW-0418">Kinase</keyword>
<evidence type="ECO:0000256" key="1">
    <source>
        <dbReference type="ARBA" id="ARBA00022527"/>
    </source>
</evidence>
<keyword evidence="4" id="KW-0067">ATP-binding</keyword>
<dbReference type="EMBL" id="JBHSQI010000002">
    <property type="protein sequence ID" value="MFC6152968.1"/>
    <property type="molecule type" value="Genomic_DNA"/>
</dbReference>
<protein>
    <submittedName>
        <fullName evidence="4">ATP-binding protein</fullName>
    </submittedName>
</protein>
<evidence type="ECO:0000256" key="2">
    <source>
        <dbReference type="SAM" id="MobiDB-lite"/>
    </source>
</evidence>
<evidence type="ECO:0000313" key="5">
    <source>
        <dbReference type="Proteomes" id="UP001596098"/>
    </source>
</evidence>
<dbReference type="InterPro" id="IPR050267">
    <property type="entry name" value="Anti-sigma-factor_SerPK"/>
</dbReference>
<organism evidence="4 5">
    <name type="scientific">Nocardioides yefusunii</name>
    <dbReference type="NCBI Taxonomy" id="2500546"/>
    <lineage>
        <taxon>Bacteria</taxon>
        <taxon>Bacillati</taxon>
        <taxon>Actinomycetota</taxon>
        <taxon>Actinomycetes</taxon>
        <taxon>Propionibacteriales</taxon>
        <taxon>Nocardioidaceae</taxon>
        <taxon>Nocardioides</taxon>
    </lineage>
</organism>
<dbReference type="PANTHER" id="PTHR35526">
    <property type="entry name" value="ANTI-SIGMA-F FACTOR RSBW-RELATED"/>
    <property type="match status" value="1"/>
</dbReference>
<dbReference type="InterPro" id="IPR003594">
    <property type="entry name" value="HATPase_dom"/>
</dbReference>
<feature type="region of interest" description="Disordered" evidence="2">
    <location>
        <begin position="293"/>
        <end position="315"/>
    </location>
</feature>
<dbReference type="Pfam" id="PF13581">
    <property type="entry name" value="HATPase_c_2"/>
    <property type="match status" value="1"/>
</dbReference>
<feature type="domain" description="Histidine kinase/HSP90-like ATPase" evidence="3">
    <location>
        <begin position="13"/>
        <end position="128"/>
    </location>
</feature>
<reference evidence="5" key="1">
    <citation type="journal article" date="2019" name="Int. J. Syst. Evol. Microbiol.">
        <title>The Global Catalogue of Microorganisms (GCM) 10K type strain sequencing project: providing services to taxonomists for standard genome sequencing and annotation.</title>
        <authorList>
            <consortium name="The Broad Institute Genomics Platform"/>
            <consortium name="The Broad Institute Genome Sequencing Center for Infectious Disease"/>
            <person name="Wu L."/>
            <person name="Ma J."/>
        </authorList>
    </citation>
    <scope>NUCLEOTIDE SEQUENCE [LARGE SCALE GENOMIC DNA]</scope>
    <source>
        <strain evidence="5">DFY28</strain>
    </source>
</reference>
<accession>A0ABW1QVA5</accession>
<evidence type="ECO:0000313" key="4">
    <source>
        <dbReference type="EMBL" id="MFC6152968.1"/>
    </source>
</evidence>
<sequence>MPLNRDALALDTSPRAAAVARRWVASVCRDLGREDLVHSAELGVSELVTNAILHGKEPVDVRVRGTAAHPRIEVFDASHCPPTLPLARPAEWANSNHGLETYGRGLTLVALTATTWGTTIEESGKVVWFEPAGDIADEPVLGVFEDLKPVPGAPLPGSRPIRFEALDARLFHSMLTHYSNLRRELRLLSISHTVDYPVTHELSPHFLHFQGQFSPRSLRDSIRVTQEAHARGDDEIDVVLEASPLSADVFRDFLDTLDVADQFCTSQQLLSLARTPEQKALMAWMFEEFLRQTSGHPPTPCPHSRRARAQLTSHG</sequence>
<evidence type="ECO:0000259" key="3">
    <source>
        <dbReference type="Pfam" id="PF13581"/>
    </source>
</evidence>
<dbReference type="GO" id="GO:0005524">
    <property type="term" value="F:ATP binding"/>
    <property type="evidence" value="ECO:0007669"/>
    <property type="project" value="UniProtKB-KW"/>
</dbReference>
<proteinExistence type="predicted"/>
<keyword evidence="1" id="KW-0723">Serine/threonine-protein kinase</keyword>
<comment type="caution">
    <text evidence="4">The sequence shown here is derived from an EMBL/GenBank/DDBJ whole genome shotgun (WGS) entry which is preliminary data.</text>
</comment>
<dbReference type="RefSeq" id="WP_164878616.1">
    <property type="nucleotide sequence ID" value="NZ_CP034929.1"/>
</dbReference>
<name>A0ABW1QVA5_9ACTN</name>
<dbReference type="PANTHER" id="PTHR35526:SF3">
    <property type="entry name" value="ANTI-SIGMA-F FACTOR RSBW"/>
    <property type="match status" value="1"/>
</dbReference>
<gene>
    <name evidence="4" type="ORF">ACFPWU_04730</name>
</gene>
<dbReference type="Gene3D" id="3.30.565.10">
    <property type="entry name" value="Histidine kinase-like ATPase, C-terminal domain"/>
    <property type="match status" value="1"/>
</dbReference>
<keyword evidence="4" id="KW-0547">Nucleotide-binding</keyword>
<dbReference type="Proteomes" id="UP001596098">
    <property type="component" value="Unassembled WGS sequence"/>
</dbReference>